<evidence type="ECO:0000259" key="2">
    <source>
        <dbReference type="Pfam" id="PF13609"/>
    </source>
</evidence>
<dbReference type="GO" id="GO:0016020">
    <property type="term" value="C:membrane"/>
    <property type="evidence" value="ECO:0007669"/>
    <property type="project" value="InterPro"/>
</dbReference>
<dbReference type="AlphaFoldDB" id="A0AA43AWF6"/>
<protein>
    <submittedName>
        <fullName evidence="3">Porin</fullName>
    </submittedName>
</protein>
<feature type="domain" description="Porin" evidence="2">
    <location>
        <begin position="11"/>
        <end position="43"/>
    </location>
</feature>
<dbReference type="InterPro" id="IPR033900">
    <property type="entry name" value="Gram_neg_porin_domain"/>
</dbReference>
<comment type="caution">
    <text evidence="3">The sequence shown here is derived from an EMBL/GenBank/DDBJ whole genome shotgun (WGS) entry which is preliminary data.</text>
</comment>
<accession>A0AA43AWF6</accession>
<dbReference type="GO" id="GO:0015288">
    <property type="term" value="F:porin activity"/>
    <property type="evidence" value="ECO:0007669"/>
    <property type="project" value="InterPro"/>
</dbReference>
<keyword evidence="1" id="KW-0732">Signal</keyword>
<gene>
    <name evidence="3" type="ORF">N5J23_07015</name>
</gene>
<evidence type="ECO:0000313" key="4">
    <source>
        <dbReference type="Proteomes" id="UP001161294"/>
    </source>
</evidence>
<feature type="chain" id="PRO_5041235767" evidence="1">
    <location>
        <begin position="23"/>
        <end position="51"/>
    </location>
</feature>
<feature type="signal peptide" evidence="1">
    <location>
        <begin position="1"/>
        <end position="22"/>
    </location>
</feature>
<dbReference type="Proteomes" id="UP001161294">
    <property type="component" value="Unassembled WGS sequence"/>
</dbReference>
<dbReference type="Pfam" id="PF13609">
    <property type="entry name" value="Porin_4"/>
    <property type="match status" value="1"/>
</dbReference>
<proteinExistence type="predicted"/>
<name>A0AA43AWF6_9BURK</name>
<organism evidence="3 4">
    <name type="scientific">Comamonas aquatica</name>
    <dbReference type="NCBI Taxonomy" id="225991"/>
    <lineage>
        <taxon>Bacteria</taxon>
        <taxon>Pseudomonadati</taxon>
        <taxon>Pseudomonadota</taxon>
        <taxon>Betaproteobacteria</taxon>
        <taxon>Burkholderiales</taxon>
        <taxon>Comamonadaceae</taxon>
        <taxon>Comamonas</taxon>
    </lineage>
</organism>
<reference evidence="3" key="1">
    <citation type="submission" date="2022-09" db="EMBL/GenBank/DDBJ databases">
        <title>Intensive care unit water sources are persistently colonized with multi-drug resistant bacteria and are the site of extensive horizontal gene transfer of antibiotic resistance genes.</title>
        <authorList>
            <person name="Diorio-Toth L."/>
        </authorList>
    </citation>
    <scope>NUCLEOTIDE SEQUENCE</scope>
    <source>
        <strain evidence="3">GD03686</strain>
    </source>
</reference>
<evidence type="ECO:0000313" key="3">
    <source>
        <dbReference type="EMBL" id="MDH2005292.1"/>
    </source>
</evidence>
<evidence type="ECO:0000256" key="1">
    <source>
        <dbReference type="SAM" id="SignalP"/>
    </source>
</evidence>
<dbReference type="EMBL" id="JAOCJW010000010">
    <property type="protein sequence ID" value="MDH2005292.1"/>
    <property type="molecule type" value="Genomic_DNA"/>
</dbReference>
<dbReference type="RefSeq" id="WP_279853573.1">
    <property type="nucleotide sequence ID" value="NZ_JAOCIA010000009.1"/>
</dbReference>
<sequence>MNKQMQVALAMVLAAAAGSAAAQSNVTVYGTIDTSVGRGYKSEASAEMMSG</sequence>